<accession>A0A1S3IV95</accession>
<feature type="coiled-coil region" evidence="1">
    <location>
        <begin position="193"/>
        <end position="241"/>
    </location>
</feature>
<reference evidence="3" key="1">
    <citation type="submission" date="2025-08" db="UniProtKB">
        <authorList>
            <consortium name="RefSeq"/>
        </authorList>
    </citation>
    <scope>IDENTIFICATION</scope>
    <source>
        <tissue evidence="3">Gonads</tissue>
    </source>
</reference>
<dbReference type="OrthoDB" id="5406275at2759"/>
<dbReference type="RefSeq" id="XP_013401464.1">
    <property type="nucleotide sequence ID" value="XM_013546010.1"/>
</dbReference>
<feature type="coiled-coil region" evidence="1">
    <location>
        <begin position="475"/>
        <end position="520"/>
    </location>
</feature>
<dbReference type="Proteomes" id="UP000085678">
    <property type="component" value="Unplaced"/>
</dbReference>
<feature type="coiled-coil region" evidence="1">
    <location>
        <begin position="404"/>
        <end position="438"/>
    </location>
</feature>
<keyword evidence="1" id="KW-0175">Coiled coil</keyword>
<dbReference type="PANTHER" id="PTHR33488:SF2">
    <property type="entry name" value="EARLY ENDOSOME ANTIGEN 1-LIKE"/>
    <property type="match status" value="1"/>
</dbReference>
<evidence type="ECO:0000313" key="2">
    <source>
        <dbReference type="Proteomes" id="UP000085678"/>
    </source>
</evidence>
<name>A0A1S3IV95_LINAN</name>
<dbReference type="PANTHER" id="PTHR33488">
    <property type="entry name" value="ZGC:162509"/>
    <property type="match status" value="1"/>
</dbReference>
<dbReference type="AlphaFoldDB" id="A0A1S3IV95"/>
<dbReference type="InParanoid" id="A0A1S3IV95"/>
<sequence>MAEASEDKQAAKKVEDSLIAMTKGESNTNLNMELVMRPYANWEHFLSPAPMSIALLGQLMIIASETDFSLAKNPPTEGFQHMKHPSSFRASLLQVSNAVYEAFDQANSSMDQIRIRTLTLPSEVKNALKIIIAGENNEIKRIVPSKLARIKEAADKCLQFAKETESKFEGVMLLTAEILEACTKTQGENDQEVATTLTTIKHLKERVEKYKQEQQNDQKDLQELKADVQNAHKQIEAAMDGLPSAWETLGMSVISTVTTGLTHKFSGMLGCVATVTTQLGPQIMETAKAIANSGQFPTLTPDQAQPKTTARQKADINVCMKHSQILIYANILSSFIIEMESDSEQETKLKLSENIHNIDKGSKYVELQFKTLIEEVQREIDADEGVRGIAIEICKTGEKIAQDLTKLNCDMDQHQNEIKEIDRQVKQMKREAQLFQTLAMKKLQALPIPSTTPQHAGAQEKCGLAAGQNVLIASIEAARFKTEQAMSLLKNAEERHEKMAKDMKEKNEAAMNLMQEMSKQDVRRLDLETIRSVLFRGMKALASIRDQWAKLVEFFKMMSHIMECALTVSLEEFTNTVDGSCGDKKVGTLTLSHAVRDVLFEEAYMAIKISHLVNMLSTTYCEVSKDHIMGRIGVLYHIVAMDPKYQLEDMKYHQRQLLDGCQEAQRKIQELACSNAEEFHATIQERINRIEHEVSALLPPPATPEEAAAIEQKRAEIKDVIARADQEEDKNLAEWL</sequence>
<organism evidence="2 3">
    <name type="scientific">Lingula anatina</name>
    <name type="common">Brachiopod</name>
    <name type="synonym">Lingula unguis</name>
    <dbReference type="NCBI Taxonomy" id="7574"/>
    <lineage>
        <taxon>Eukaryota</taxon>
        <taxon>Metazoa</taxon>
        <taxon>Spiralia</taxon>
        <taxon>Lophotrochozoa</taxon>
        <taxon>Brachiopoda</taxon>
        <taxon>Linguliformea</taxon>
        <taxon>Lingulata</taxon>
        <taxon>Lingulida</taxon>
        <taxon>Linguloidea</taxon>
        <taxon>Lingulidae</taxon>
        <taxon>Lingula</taxon>
    </lineage>
</organism>
<proteinExistence type="predicted"/>
<evidence type="ECO:0000256" key="1">
    <source>
        <dbReference type="SAM" id="Coils"/>
    </source>
</evidence>
<dbReference type="GeneID" id="106167278"/>
<dbReference type="KEGG" id="lak:106167278"/>
<evidence type="ECO:0000313" key="3">
    <source>
        <dbReference type="RefSeq" id="XP_013401464.1"/>
    </source>
</evidence>
<protein>
    <submittedName>
        <fullName evidence="3">Uncharacterized protein LOC106167278</fullName>
    </submittedName>
</protein>
<keyword evidence="2" id="KW-1185">Reference proteome</keyword>
<dbReference type="OMA" id="IKASAMF"/>
<gene>
    <name evidence="3" type="primary">LOC106167278</name>
</gene>
<dbReference type="STRING" id="7574.A0A1S3IV95"/>